<name>A0A6B9XZL1_9CAUD</name>
<proteinExistence type="predicted"/>
<dbReference type="Proteomes" id="UP000465071">
    <property type="component" value="Segment"/>
</dbReference>
<evidence type="ECO:0000313" key="1">
    <source>
        <dbReference type="EMBL" id="QHS01740.1"/>
    </source>
</evidence>
<evidence type="ECO:0000313" key="2">
    <source>
        <dbReference type="Proteomes" id="UP000465071"/>
    </source>
</evidence>
<sequence>MNIKKMLFKQGLYEVKTPKGDTTKWSINDWIDYIDKNGTWLF</sequence>
<organism evidence="1 2">
    <name type="scientific">Enterobacter phage vB_EclM_CIP9</name>
    <dbReference type="NCBI Taxonomy" id="2696340"/>
    <lineage>
        <taxon>Viruses</taxon>
        <taxon>Duplodnaviria</taxon>
        <taxon>Heunggongvirae</taxon>
        <taxon>Uroviricota</taxon>
        <taxon>Caudoviricetes</taxon>
        <taxon>Pantevenvirales</taxon>
        <taxon>Straboviridae</taxon>
        <taxon>Tevenvirinae</taxon>
        <taxon>Kanagawavirus</taxon>
        <taxon>Kanagawavirus cipnine</taxon>
    </lineage>
</organism>
<protein>
    <submittedName>
        <fullName evidence="1">Uncharacterized protein</fullName>
    </submittedName>
</protein>
<dbReference type="InterPro" id="IPR035141">
    <property type="entry name" value="DUF5484"/>
</dbReference>
<dbReference type="EMBL" id="MN882610">
    <property type="protein sequence ID" value="QHS01740.1"/>
    <property type="molecule type" value="Genomic_DNA"/>
</dbReference>
<reference evidence="2" key="1">
    <citation type="submission" date="2019-12" db="EMBL/GenBank/DDBJ databases">
        <authorList>
            <person name="Wang K."/>
            <person name="Tamayo M.G."/>
            <person name="Penner T.V."/>
            <person name="Cook B.W.M."/>
            <person name="Court D.A."/>
            <person name="Theriault S.S."/>
        </authorList>
    </citation>
    <scope>NUCLEOTIDE SEQUENCE [LARGE SCALE GENOMIC DNA]</scope>
</reference>
<dbReference type="Pfam" id="PF17583">
    <property type="entry name" value="DUF5484"/>
    <property type="match status" value="1"/>
</dbReference>
<keyword evidence="2" id="KW-1185">Reference proteome</keyword>
<gene>
    <name evidence="1" type="ORF">CPT_CIP9_204</name>
</gene>
<accession>A0A6B9XZL1</accession>